<dbReference type="PANTHER" id="PTHR43248">
    <property type="entry name" value="2-SUCCINYL-6-HYDROXY-2,4-CYCLOHEXADIENE-1-CARBOXYLATE SYNTHASE"/>
    <property type="match status" value="1"/>
</dbReference>
<keyword evidence="2 5" id="KW-0732">Signal</keyword>
<accession>A0A7M2SD79</accession>
<dbReference type="Pfam" id="PF08386">
    <property type="entry name" value="Abhydrolase_4"/>
    <property type="match status" value="1"/>
</dbReference>
<evidence type="ECO:0000256" key="5">
    <source>
        <dbReference type="SAM" id="SignalP"/>
    </source>
</evidence>
<evidence type="ECO:0000256" key="1">
    <source>
        <dbReference type="ARBA" id="ARBA00010088"/>
    </source>
</evidence>
<dbReference type="SUPFAM" id="SSF53474">
    <property type="entry name" value="alpha/beta-Hydrolases"/>
    <property type="match status" value="1"/>
</dbReference>
<feature type="region of interest" description="Disordered" evidence="4">
    <location>
        <begin position="350"/>
        <end position="370"/>
    </location>
</feature>
<reference evidence="8 9" key="1">
    <citation type="submission" date="2020-10" db="EMBL/GenBank/DDBJ databases">
        <title>Streptomyces ferrugineus complate genome analysis.</title>
        <authorList>
            <person name="Anwar N."/>
        </authorList>
    </citation>
    <scope>NUCLEOTIDE SEQUENCE [LARGE SCALE GENOMIC DNA]</scope>
    <source>
        <strain evidence="8 9">CCTCC AA2014009</strain>
    </source>
</reference>
<comment type="similarity">
    <text evidence="1">Belongs to the peptidase S33 family.</text>
</comment>
<gene>
    <name evidence="8" type="ORF">IM697_23045</name>
</gene>
<dbReference type="Pfam" id="PF00561">
    <property type="entry name" value="Abhydrolase_1"/>
    <property type="match status" value="1"/>
</dbReference>
<evidence type="ECO:0000256" key="3">
    <source>
        <dbReference type="ARBA" id="ARBA00022801"/>
    </source>
</evidence>
<dbReference type="AlphaFoldDB" id="A0A7M2SD79"/>
<dbReference type="EMBL" id="CP063373">
    <property type="protein sequence ID" value="QOV33141.1"/>
    <property type="molecule type" value="Genomic_DNA"/>
</dbReference>
<protein>
    <submittedName>
        <fullName evidence="8">Alpha/beta fold hydrolase</fullName>
    </submittedName>
</protein>
<dbReference type="Proteomes" id="UP000594205">
    <property type="component" value="Chromosome"/>
</dbReference>
<evidence type="ECO:0000256" key="2">
    <source>
        <dbReference type="ARBA" id="ARBA00022729"/>
    </source>
</evidence>
<dbReference type="PANTHER" id="PTHR43248:SF29">
    <property type="entry name" value="TRIPEPTIDYL AMINOPEPTIDASE"/>
    <property type="match status" value="1"/>
</dbReference>
<evidence type="ECO:0000313" key="9">
    <source>
        <dbReference type="Proteomes" id="UP000594205"/>
    </source>
</evidence>
<feature type="chain" id="PRO_5038687821" evidence="5">
    <location>
        <begin position="27"/>
        <end position="512"/>
    </location>
</feature>
<dbReference type="RefSeq" id="WP_194037817.1">
    <property type="nucleotide sequence ID" value="NZ_CP063373.1"/>
</dbReference>
<organism evidence="8 9">
    <name type="scientific">Streptomyces ferrugineus</name>
    <dbReference type="NCBI Taxonomy" id="1413221"/>
    <lineage>
        <taxon>Bacteria</taxon>
        <taxon>Bacillati</taxon>
        <taxon>Actinomycetota</taxon>
        <taxon>Actinomycetes</taxon>
        <taxon>Kitasatosporales</taxon>
        <taxon>Streptomycetaceae</taxon>
        <taxon>Streptomyces</taxon>
    </lineage>
</organism>
<evidence type="ECO:0000256" key="4">
    <source>
        <dbReference type="SAM" id="MobiDB-lite"/>
    </source>
</evidence>
<evidence type="ECO:0000259" key="6">
    <source>
        <dbReference type="Pfam" id="PF00561"/>
    </source>
</evidence>
<dbReference type="InterPro" id="IPR029058">
    <property type="entry name" value="AB_hydrolase_fold"/>
</dbReference>
<keyword evidence="9" id="KW-1185">Reference proteome</keyword>
<name>A0A7M2SD79_9ACTN</name>
<dbReference type="InterPro" id="IPR013595">
    <property type="entry name" value="Pept_S33_TAP-like_C"/>
</dbReference>
<proteinExistence type="inferred from homology"/>
<dbReference type="Gene3D" id="3.40.50.1820">
    <property type="entry name" value="alpha/beta hydrolase"/>
    <property type="match status" value="1"/>
</dbReference>
<dbReference type="KEGG" id="sfeu:IM697_23045"/>
<dbReference type="ESTHER" id="9actn-a0a7m2sd79">
    <property type="family name" value="Tiancimycin-TnmK-Tripeptidase-HIP"/>
</dbReference>
<feature type="domain" description="AB hydrolase-1" evidence="6">
    <location>
        <begin position="101"/>
        <end position="300"/>
    </location>
</feature>
<dbReference type="InterPro" id="IPR000073">
    <property type="entry name" value="AB_hydrolase_1"/>
</dbReference>
<feature type="domain" description="Peptidase S33 tripeptidyl aminopeptidase-like C-terminal" evidence="7">
    <location>
        <begin position="410"/>
        <end position="510"/>
    </location>
</feature>
<evidence type="ECO:0000259" key="7">
    <source>
        <dbReference type="Pfam" id="PF08386"/>
    </source>
</evidence>
<feature type="signal peptide" evidence="5">
    <location>
        <begin position="1"/>
        <end position="26"/>
    </location>
</feature>
<sequence length="512" mass="55397">MPRTARVVALAAAGLLAALAVPLAEGATTSTAPPAAADHPASLDRYYRQHPTWRRCDTDTPASYQCATITVPVDYAHPDGQTLHLRISRIRTSTPGKRHGVLLSNPGGPGSTGLGDPVQLKDTLSKSVLQRYDLIGFDPRGLGTSSPLHCGMTEDEADSSEPYRPYRAATFAKETARARDIAAKCTTRNGSRLLPHINTRNAARDMDVIRGVLGERKLSYLGWSYGTYLGAVYTQLFPRHSDRMVLDSAVDPNRFGRGLGLAMAAGAEPVFKDWSRLIARRESTYHLGDTPAKVRAAFRQLVARADRTPLLYQGDDPEHQGRALTGADIRSWLRWSFGADPDQAARDVAALRKSRPAPRTARPDTSAAGTADDNSVGLYWAITCGDNTASWPRDPARYQRDAQRESARHPLYGDFAANITPCAFWPRGAEPATHIDNTVGALVVQNQWDPQTPLSAGRAMHHALHGSRMVQVRGGRGHAVYALPGAPACVTRTVDAYLTDGRLPAGDVTCGS</sequence>
<keyword evidence="3 8" id="KW-0378">Hydrolase</keyword>
<dbReference type="InterPro" id="IPR051601">
    <property type="entry name" value="Serine_prot/Carboxylest_S33"/>
</dbReference>
<dbReference type="GO" id="GO:0016787">
    <property type="term" value="F:hydrolase activity"/>
    <property type="evidence" value="ECO:0007669"/>
    <property type="project" value="UniProtKB-KW"/>
</dbReference>
<feature type="region of interest" description="Disordered" evidence="4">
    <location>
        <begin position="96"/>
        <end position="116"/>
    </location>
</feature>
<evidence type="ECO:0000313" key="8">
    <source>
        <dbReference type="EMBL" id="QOV33141.1"/>
    </source>
</evidence>